<comment type="caution">
    <text evidence="2">The sequence shown here is derived from an EMBL/GenBank/DDBJ whole genome shotgun (WGS) entry which is preliminary data.</text>
</comment>
<dbReference type="Proteomes" id="UP000470404">
    <property type="component" value="Unassembled WGS sequence"/>
</dbReference>
<evidence type="ECO:0000259" key="1">
    <source>
        <dbReference type="Pfam" id="PF02538"/>
    </source>
</evidence>
<feature type="domain" description="Hydantoinase B/oxoprolinase" evidence="1">
    <location>
        <begin position="19"/>
        <end position="584"/>
    </location>
</feature>
<proteinExistence type="predicted"/>
<dbReference type="Pfam" id="PF02538">
    <property type="entry name" value="Hydantoinase_B"/>
    <property type="match status" value="1"/>
</dbReference>
<sequence length="642" mass="69338">MTSLKDLDDAQFAELYGSDRFTASVLASRMRYIVQRMCTGLLNNAFSLILRDWYDFAATISGPPEQNYPMSSVSNSLAMFLGTMSEAVRNTIEEYGPENLNPGDVVICNDPYRAGNHVNDVCFIRPVFHEGKLISFVNLRAHQLDMGGVVPAGFSGTKRNVYENGLVIAPTLLYRDDKPVKSAFNLIFDNARFCALLLPDIKTIYQNLLLGEQLITESVERYGVDAYLGAIRYATDVSAESMQTALAELPDGVYEAEEGIDCDGVDDSIEYRIRLKITKAADRMELDFSGTSPQARTSINAGILDTKTAVGVALKFLIDPATPFTSGAYRPVDIVLPAGTFISATPPDGAVFLYWESTGPVLLAVFRALEKALGRKAVGGDYGSLNIHNANGVLADGTPWVTTAQCGGEHGPWGATEAGDADSYSVVYQANNLDPATEAIESELPAVVLRKEYAPDSSGAGQNRGGAAVLKDTLYLTAAEHWSSPLHTKSASGVGVYGGREGALGATWVFDPDYKNVPRDKDLIGTGPDVYAGSTPVAGMLDPQTKTVDPDGEYFYFASTPVWHTKPNAVFRYLTNGGGGWGSPLQRSPERVCRDVRDEYVTIEGAYRDYGVVITGDPHGDPEGLKIDEGATARRRAELAAK</sequence>
<dbReference type="InterPro" id="IPR045079">
    <property type="entry name" value="Oxoprolinase-like"/>
</dbReference>
<evidence type="ECO:0000313" key="3">
    <source>
        <dbReference type="Proteomes" id="UP000470404"/>
    </source>
</evidence>
<gene>
    <name evidence="2" type="ORF">G3I59_38075</name>
</gene>
<reference evidence="2 3" key="1">
    <citation type="submission" date="2020-01" db="EMBL/GenBank/DDBJ databases">
        <title>Insect and environment-associated Actinomycetes.</title>
        <authorList>
            <person name="Currrie C."/>
            <person name="Chevrette M."/>
            <person name="Carlson C."/>
            <person name="Stubbendieck R."/>
            <person name="Wendt-Pienkowski E."/>
        </authorList>
    </citation>
    <scope>NUCLEOTIDE SEQUENCE [LARGE SCALE GENOMIC DNA]</scope>
    <source>
        <strain evidence="2 3">SID8386</strain>
    </source>
</reference>
<dbReference type="EMBL" id="JAAGNC010000189">
    <property type="protein sequence ID" value="NEC61258.1"/>
    <property type="molecule type" value="Genomic_DNA"/>
</dbReference>
<protein>
    <submittedName>
        <fullName evidence="2">Hydantoinase B/oxoprolinase family protein</fullName>
    </submittedName>
</protein>
<dbReference type="RefSeq" id="WP_067584854.1">
    <property type="nucleotide sequence ID" value="NZ_JAAGNC010000189.1"/>
</dbReference>
<keyword evidence="3" id="KW-1185">Reference proteome</keyword>
<evidence type="ECO:0000313" key="2">
    <source>
        <dbReference type="EMBL" id="NEC61258.1"/>
    </source>
</evidence>
<dbReference type="PANTHER" id="PTHR11365">
    <property type="entry name" value="5-OXOPROLINASE RELATED"/>
    <property type="match status" value="1"/>
</dbReference>
<organism evidence="2 3">
    <name type="scientific">Amycolatopsis rubida</name>
    <dbReference type="NCBI Taxonomy" id="112413"/>
    <lineage>
        <taxon>Bacteria</taxon>
        <taxon>Bacillati</taxon>
        <taxon>Actinomycetota</taxon>
        <taxon>Actinomycetes</taxon>
        <taxon>Pseudonocardiales</taxon>
        <taxon>Pseudonocardiaceae</taxon>
        <taxon>Amycolatopsis</taxon>
    </lineage>
</organism>
<dbReference type="InterPro" id="IPR003692">
    <property type="entry name" value="Hydantoinase_B"/>
</dbReference>
<dbReference type="PANTHER" id="PTHR11365:SF23">
    <property type="entry name" value="HYPOTHETICAL 5-OXOPROLINASE (EUROFUNG)-RELATED"/>
    <property type="match status" value="1"/>
</dbReference>
<name>A0ABX0C8K5_9PSEU</name>
<accession>A0ABX0C8K5</accession>